<dbReference type="GO" id="GO:0003677">
    <property type="term" value="F:DNA binding"/>
    <property type="evidence" value="ECO:0007669"/>
    <property type="project" value="UniProtKB-KW"/>
</dbReference>
<dbReference type="Pfam" id="PF03221">
    <property type="entry name" value="HTH_Tnp_Tc5"/>
    <property type="match status" value="1"/>
</dbReference>
<dbReference type="Proteomes" id="UP000277300">
    <property type="component" value="Unassembled WGS sequence"/>
</dbReference>
<dbReference type="PANTHER" id="PTHR19303:SF73">
    <property type="entry name" value="PROTEIN PDC2"/>
    <property type="match status" value="1"/>
</dbReference>
<dbReference type="EMBL" id="MBDO02000116">
    <property type="protein sequence ID" value="RLN62606.1"/>
    <property type="molecule type" value="Genomic_DNA"/>
</dbReference>
<dbReference type="OrthoDB" id="117714at2759"/>
<protein>
    <recommendedName>
        <fullName evidence="3">HTH CENPB-type domain-containing protein</fullName>
    </recommendedName>
</protein>
<dbReference type="InterPro" id="IPR009057">
    <property type="entry name" value="Homeodomain-like_sf"/>
</dbReference>
<feature type="domain" description="HTH CENPB-type" evidence="3">
    <location>
        <begin position="242"/>
        <end position="329"/>
    </location>
</feature>
<dbReference type="Gene3D" id="1.10.10.60">
    <property type="entry name" value="Homeodomain-like"/>
    <property type="match status" value="3"/>
</dbReference>
<gene>
    <name evidence="4" type="ORF">BBJ29_001818</name>
    <name evidence="5" type="ORF">BBP00_00004626</name>
</gene>
<dbReference type="GO" id="GO:0005634">
    <property type="term" value="C:nucleus"/>
    <property type="evidence" value="ECO:0007669"/>
    <property type="project" value="TreeGrafter"/>
</dbReference>
<evidence type="ECO:0000313" key="7">
    <source>
        <dbReference type="Proteomes" id="UP000284657"/>
    </source>
</evidence>
<proteinExistence type="predicted"/>
<dbReference type="PANTHER" id="PTHR19303">
    <property type="entry name" value="TRANSPOSON"/>
    <property type="match status" value="1"/>
</dbReference>
<feature type="compositionally biased region" description="Basic and acidic residues" evidence="2">
    <location>
        <begin position="27"/>
        <end position="46"/>
    </location>
</feature>
<evidence type="ECO:0000256" key="2">
    <source>
        <dbReference type="SAM" id="MobiDB-lite"/>
    </source>
</evidence>
<accession>A0A3F2RR27</accession>
<dbReference type="EMBL" id="MBAD02002750">
    <property type="protein sequence ID" value="RLN44904.1"/>
    <property type="molecule type" value="Genomic_DNA"/>
</dbReference>
<dbReference type="InterPro" id="IPR006600">
    <property type="entry name" value="HTH_CenpB_DNA-bd_dom"/>
</dbReference>
<feature type="region of interest" description="Disordered" evidence="2">
    <location>
        <begin position="91"/>
        <end position="110"/>
    </location>
</feature>
<dbReference type="SMART" id="SM00674">
    <property type="entry name" value="CENPB"/>
    <property type="match status" value="1"/>
</dbReference>
<feature type="region of interest" description="Disordered" evidence="2">
    <location>
        <begin position="1"/>
        <end position="46"/>
    </location>
</feature>
<keyword evidence="1" id="KW-0238">DNA-binding</keyword>
<dbReference type="SUPFAM" id="SSF46689">
    <property type="entry name" value="Homeodomain-like"/>
    <property type="match status" value="1"/>
</dbReference>
<evidence type="ECO:0000259" key="3">
    <source>
        <dbReference type="PROSITE" id="PS51253"/>
    </source>
</evidence>
<dbReference type="Proteomes" id="UP000284657">
    <property type="component" value="Unassembled WGS sequence"/>
</dbReference>
<dbReference type="InterPro" id="IPR050863">
    <property type="entry name" value="CenT-Element_Derived"/>
</dbReference>
<comment type="caution">
    <text evidence="5">The sequence shown here is derived from an EMBL/GenBank/DDBJ whole genome shotgun (WGS) entry which is preliminary data.</text>
</comment>
<organism evidence="5 6">
    <name type="scientific">Phytophthora kernoviae</name>
    <dbReference type="NCBI Taxonomy" id="325452"/>
    <lineage>
        <taxon>Eukaryota</taxon>
        <taxon>Sar</taxon>
        <taxon>Stramenopiles</taxon>
        <taxon>Oomycota</taxon>
        <taxon>Peronosporomycetes</taxon>
        <taxon>Peronosporales</taxon>
        <taxon>Peronosporaceae</taxon>
        <taxon>Phytophthora</taxon>
    </lineage>
</organism>
<name>A0A3F2RR27_9STRA</name>
<dbReference type="AlphaFoldDB" id="A0A3F2RR27"/>
<dbReference type="PROSITE" id="PS51253">
    <property type="entry name" value="HTH_CENPB"/>
    <property type="match status" value="1"/>
</dbReference>
<reference evidence="6 7" key="1">
    <citation type="submission" date="2018-07" db="EMBL/GenBank/DDBJ databases">
        <title>Genome sequencing of oomycete isolates from Chile give support for New Zealand origin for Phytophthora kernoviae and make available the first Nothophytophthora sp. genome.</title>
        <authorList>
            <person name="Studholme D.J."/>
            <person name="Sanfuentes E."/>
            <person name="Panda P."/>
            <person name="Hill R."/>
            <person name="Sambles C."/>
            <person name="Grant M."/>
            <person name="Williams N.M."/>
            <person name="Mcdougal R.L."/>
        </authorList>
    </citation>
    <scope>NUCLEOTIDE SEQUENCE [LARGE SCALE GENOMIC DNA]</scope>
    <source>
        <strain evidence="5">Chile6</strain>
        <strain evidence="4">Chile7</strain>
    </source>
</reference>
<evidence type="ECO:0000256" key="1">
    <source>
        <dbReference type="ARBA" id="ARBA00023125"/>
    </source>
</evidence>
<evidence type="ECO:0000313" key="4">
    <source>
        <dbReference type="EMBL" id="RLN44904.1"/>
    </source>
</evidence>
<evidence type="ECO:0000313" key="6">
    <source>
        <dbReference type="Proteomes" id="UP000277300"/>
    </source>
</evidence>
<evidence type="ECO:0000313" key="5">
    <source>
        <dbReference type="EMBL" id="RLN62606.1"/>
    </source>
</evidence>
<sequence>MDSKRKSRASSDTDSETDSAAQALGKRAQDDLLPHEGSKKRVRKTKEEKAVILQFVDDGGTHSAAAERFGVSRTAVTKIVKERELVAKTRRTEDAQEQVETAEVPSEASETANIQVKDAVEVFGASLEDAAPTHPPVDTVLPEAMSVEMVISTETAADAAVLTVDGDTTVLTVPTGTKPKKGRRVRKTNLEKMEILAFVDQGGSQGAAAEKFGVSRTAVTKMVKERAAISAQALVESSTSSRKVLQYQHKLSIIEDMLYKWQVQVELDAPTLKITGDLLQSKAMEFRNKILADYSSDLSDEIILSLTDFKASNGWLHRYMQRRSIRSLPKNEAAIVAVSPSTSERTSNDQRTTRIPSLYLSAAVPGDGEAASAYIGEGGNERKMYEELFALLKKVPTLQKMLGLDFAENAEQLMIELLEFDKPESNGSDELAKDDEIVIESLSAQGLLRDAQRVLVLESIVKDEISPLPTVSEANSAVARLLRFMSQDNDSILTLGERRTGRANLLILQRLLLKARERERERENTRDFTV</sequence>